<protein>
    <recommendedName>
        <fullName evidence="4">EthD domain-containing protein</fullName>
    </recommendedName>
</protein>
<dbReference type="OrthoDB" id="3729777at2759"/>
<name>A0A6A5Q6L9_AMPQU</name>
<reference evidence="2" key="1">
    <citation type="journal article" date="2020" name="Stud. Mycol.">
        <title>101 Dothideomycetes genomes: a test case for predicting lifestyles and emergence of pathogens.</title>
        <authorList>
            <person name="Haridas S."/>
            <person name="Albert R."/>
            <person name="Binder M."/>
            <person name="Bloem J."/>
            <person name="Labutti K."/>
            <person name="Salamov A."/>
            <person name="Andreopoulos B."/>
            <person name="Baker S."/>
            <person name="Barry K."/>
            <person name="Bills G."/>
            <person name="Bluhm B."/>
            <person name="Cannon C."/>
            <person name="Castanera R."/>
            <person name="Culley D."/>
            <person name="Daum C."/>
            <person name="Ezra D."/>
            <person name="Gonzalez J."/>
            <person name="Henrissat B."/>
            <person name="Kuo A."/>
            <person name="Liang C."/>
            <person name="Lipzen A."/>
            <person name="Lutzoni F."/>
            <person name="Magnuson J."/>
            <person name="Mondo S."/>
            <person name="Nolan M."/>
            <person name="Ohm R."/>
            <person name="Pangilinan J."/>
            <person name="Park H.-J."/>
            <person name="Ramirez L."/>
            <person name="Alfaro M."/>
            <person name="Sun H."/>
            <person name="Tritt A."/>
            <person name="Yoshinaga Y."/>
            <person name="Zwiers L.-H."/>
            <person name="Turgeon B."/>
            <person name="Goodwin S."/>
            <person name="Spatafora J."/>
            <person name="Crous P."/>
            <person name="Grigoriev I."/>
        </authorList>
    </citation>
    <scope>NUCLEOTIDE SEQUENCE</scope>
    <source>
        <strain evidence="2">HMLAC05119</strain>
    </source>
</reference>
<evidence type="ECO:0000313" key="2">
    <source>
        <dbReference type="EMBL" id="KAF1911253.1"/>
    </source>
</evidence>
<proteinExistence type="predicted"/>
<evidence type="ECO:0000313" key="3">
    <source>
        <dbReference type="Proteomes" id="UP000800096"/>
    </source>
</evidence>
<evidence type="ECO:0000256" key="1">
    <source>
        <dbReference type="SAM" id="MobiDB-lite"/>
    </source>
</evidence>
<dbReference type="AlphaFoldDB" id="A0A6A5Q6L9"/>
<accession>A0A6A5Q6L9</accession>
<dbReference type="EMBL" id="ML979145">
    <property type="protein sequence ID" value="KAF1911253.1"/>
    <property type="molecule type" value="Genomic_DNA"/>
</dbReference>
<feature type="region of interest" description="Disordered" evidence="1">
    <location>
        <begin position="226"/>
        <end position="262"/>
    </location>
</feature>
<keyword evidence="3" id="KW-1185">Reference proteome</keyword>
<evidence type="ECO:0008006" key="4">
    <source>
        <dbReference type="Google" id="ProtNLM"/>
    </source>
</evidence>
<dbReference type="Proteomes" id="UP000800096">
    <property type="component" value="Unassembled WGS sequence"/>
</dbReference>
<gene>
    <name evidence="2" type="ORF">BDU57DRAFT_524710</name>
</gene>
<organism evidence="2 3">
    <name type="scientific">Ampelomyces quisqualis</name>
    <name type="common">Powdery mildew agent</name>
    <dbReference type="NCBI Taxonomy" id="50730"/>
    <lineage>
        <taxon>Eukaryota</taxon>
        <taxon>Fungi</taxon>
        <taxon>Dikarya</taxon>
        <taxon>Ascomycota</taxon>
        <taxon>Pezizomycotina</taxon>
        <taxon>Dothideomycetes</taxon>
        <taxon>Pleosporomycetidae</taxon>
        <taxon>Pleosporales</taxon>
        <taxon>Pleosporineae</taxon>
        <taxon>Phaeosphaeriaceae</taxon>
        <taxon>Ampelomyces</taxon>
    </lineage>
</organism>
<sequence length="262" mass="30327">MSRLALVWTDLADDTNAKSFYQDTHIPNVVAKLGITARHAEVVEEDIFKEVPNIEGRYMTVYDVPLRNKALEIDAYIQLDDLKVPKTTKADARIYDECANWFGEEWAGHARDVQMLIIVLWQPDAAVHDEVIDWLQNDFVPGMLESPELLRTRFLKLQHASIYEDGKSKTMDTNNMYQYMTIWEFDCEDLPWEIMVYLGSSKGWRHYMEGGYMQWQMTQYLTNRTYPEDKSSNSPVAKRASIRVNSPPQGSDAESPGRNTRS</sequence>